<gene>
    <name evidence="1" type="ORF">DPX16_18385</name>
</gene>
<sequence length="146" mass="16398">MERRWNCNCRDGLDIRSGHGASLRDGHMDVFRKEKQEQAAAQCLLLQGMCAFDSQQNLQWICEVLMLMQEKRTRCCHGGQAEGLRLGLIGFFLRYGGVCVCLLAAELQECWCLLSGENYRDCPNTRLFANWEHIAVSVLGASVAGP</sequence>
<dbReference type="EMBL" id="RJVU01044706">
    <property type="protein sequence ID" value="ROL44674.1"/>
    <property type="molecule type" value="Genomic_DNA"/>
</dbReference>
<organism evidence="1 2">
    <name type="scientific">Anabarilius grahami</name>
    <name type="common">Kanglang fish</name>
    <name type="synonym">Barilius grahami</name>
    <dbReference type="NCBI Taxonomy" id="495550"/>
    <lineage>
        <taxon>Eukaryota</taxon>
        <taxon>Metazoa</taxon>
        <taxon>Chordata</taxon>
        <taxon>Craniata</taxon>
        <taxon>Vertebrata</taxon>
        <taxon>Euteleostomi</taxon>
        <taxon>Actinopterygii</taxon>
        <taxon>Neopterygii</taxon>
        <taxon>Teleostei</taxon>
        <taxon>Ostariophysi</taxon>
        <taxon>Cypriniformes</taxon>
        <taxon>Xenocyprididae</taxon>
        <taxon>Xenocypridinae</taxon>
        <taxon>Xenocypridinae incertae sedis</taxon>
        <taxon>Anabarilius</taxon>
    </lineage>
</organism>
<evidence type="ECO:0000313" key="2">
    <source>
        <dbReference type="Proteomes" id="UP000281406"/>
    </source>
</evidence>
<name>A0A3N0YEZ6_ANAGA</name>
<comment type="caution">
    <text evidence="1">The sequence shown here is derived from an EMBL/GenBank/DDBJ whole genome shotgun (WGS) entry which is preliminary data.</text>
</comment>
<protein>
    <submittedName>
        <fullName evidence="1">Uncharacterized protein</fullName>
    </submittedName>
</protein>
<reference evidence="1 2" key="1">
    <citation type="submission" date="2018-10" db="EMBL/GenBank/DDBJ databases">
        <title>Genome assembly for a Yunnan-Guizhou Plateau 3E fish, Anabarilius grahami (Regan), and its evolutionary and genetic applications.</title>
        <authorList>
            <person name="Jiang W."/>
        </authorList>
    </citation>
    <scope>NUCLEOTIDE SEQUENCE [LARGE SCALE GENOMIC DNA]</scope>
    <source>
        <strain evidence="1">AG-KIZ</strain>
        <tissue evidence="1">Muscle</tissue>
    </source>
</reference>
<dbReference type="Proteomes" id="UP000281406">
    <property type="component" value="Unassembled WGS sequence"/>
</dbReference>
<proteinExistence type="predicted"/>
<evidence type="ECO:0000313" key="1">
    <source>
        <dbReference type="EMBL" id="ROL44674.1"/>
    </source>
</evidence>
<accession>A0A3N0YEZ6</accession>
<keyword evidence="2" id="KW-1185">Reference proteome</keyword>
<dbReference type="AlphaFoldDB" id="A0A3N0YEZ6"/>